<dbReference type="AlphaFoldDB" id="M2SCU0"/>
<reference evidence="2 3" key="1">
    <citation type="submission" date="2013-02" db="EMBL/GenBank/DDBJ databases">
        <authorList>
            <person name="Hannick L."/>
            <person name="Zafar N."/>
            <person name="Lorenzi H."/>
            <person name="Ali I.A."/>
            <person name="Petri W.P."/>
            <person name="Caler E."/>
        </authorList>
    </citation>
    <scope>NUCLEOTIDE SEQUENCE [LARGE SCALE GENOMIC DNA]</scope>
    <source>
        <strain evidence="2 3">KU27</strain>
    </source>
</reference>
<evidence type="ECO:0000259" key="1">
    <source>
        <dbReference type="Pfam" id="PF07534"/>
    </source>
</evidence>
<feature type="non-terminal residue" evidence="2">
    <location>
        <position position="1"/>
    </location>
</feature>
<dbReference type="EMBL" id="KB444005">
    <property type="protein sequence ID" value="EMD48712.1"/>
    <property type="molecule type" value="Genomic_DNA"/>
</dbReference>
<organism evidence="2 3">
    <name type="scientific">Entamoeba histolytica KU27</name>
    <dbReference type="NCBI Taxonomy" id="885311"/>
    <lineage>
        <taxon>Eukaryota</taxon>
        <taxon>Amoebozoa</taxon>
        <taxon>Evosea</taxon>
        <taxon>Archamoebae</taxon>
        <taxon>Mastigamoebida</taxon>
        <taxon>Entamoebidae</taxon>
        <taxon>Entamoeba</taxon>
    </lineage>
</organism>
<dbReference type="Proteomes" id="UP000011755">
    <property type="component" value="Unassembled WGS sequence"/>
</dbReference>
<gene>
    <name evidence="2" type="ORF">EHI5A_065730</name>
</gene>
<evidence type="ECO:0000313" key="2">
    <source>
        <dbReference type="EMBL" id="EMD48712.1"/>
    </source>
</evidence>
<accession>M2SCU0</accession>
<dbReference type="InterPro" id="IPR006571">
    <property type="entry name" value="TLDc_dom"/>
</dbReference>
<sequence length="86" mass="10152">DDTIRRNSPNGRISNILFDSDSYVLNKETSVLKQRIMNNERRVIIIEDEEGKKFGGYVNEKIYKIDEWIYDSQSFVFSLESKGRNE</sequence>
<feature type="domain" description="TLDc" evidence="1">
    <location>
        <begin position="30"/>
        <end position="81"/>
    </location>
</feature>
<evidence type="ECO:0000313" key="3">
    <source>
        <dbReference type="Proteomes" id="UP000011755"/>
    </source>
</evidence>
<name>M2SCU0_ENTHI</name>
<proteinExistence type="predicted"/>
<dbReference type="Pfam" id="PF07534">
    <property type="entry name" value="TLD"/>
    <property type="match status" value="1"/>
</dbReference>
<dbReference type="VEuPathDB" id="AmoebaDB:EHI5A_065730"/>
<protein>
    <recommendedName>
        <fullName evidence="1">TLDc domain-containing protein</fullName>
    </recommendedName>
</protein>